<organism evidence="1 2">
    <name type="scientific">Chrysochromulina tobinii</name>
    <dbReference type="NCBI Taxonomy" id="1460289"/>
    <lineage>
        <taxon>Eukaryota</taxon>
        <taxon>Haptista</taxon>
        <taxon>Haptophyta</taxon>
        <taxon>Prymnesiophyceae</taxon>
        <taxon>Prymnesiales</taxon>
        <taxon>Chrysochromulinaceae</taxon>
        <taxon>Chrysochromulina</taxon>
    </lineage>
</organism>
<proteinExistence type="predicted"/>
<dbReference type="AlphaFoldDB" id="A0A0M0J6J1"/>
<accession>A0A0M0J6J1</accession>
<comment type="caution">
    <text evidence="1">The sequence shown here is derived from an EMBL/GenBank/DDBJ whole genome shotgun (WGS) entry which is preliminary data.</text>
</comment>
<name>A0A0M0J6J1_9EUKA</name>
<sequence length="66" mass="7119">MEANAHPEYATGFRECVEAPRGRALHELLGYVREHGRLPQPQRGLDADAVTTASSKWSAGAAVADE</sequence>
<keyword evidence="2" id="KW-1185">Reference proteome</keyword>
<dbReference type="Proteomes" id="UP000037460">
    <property type="component" value="Unassembled WGS sequence"/>
</dbReference>
<protein>
    <submittedName>
        <fullName evidence="1">Uncharacterized protein</fullName>
    </submittedName>
</protein>
<gene>
    <name evidence="1" type="ORF">Ctob_005411</name>
</gene>
<dbReference type="EMBL" id="JWZX01003298">
    <property type="protein sequence ID" value="KOO22226.1"/>
    <property type="molecule type" value="Genomic_DNA"/>
</dbReference>
<reference evidence="2" key="1">
    <citation type="journal article" date="2015" name="PLoS Genet.">
        <title>Genome Sequence and Transcriptome Analyses of Chrysochromulina tobin: Metabolic Tools for Enhanced Algal Fitness in the Prominent Order Prymnesiales (Haptophyceae).</title>
        <authorList>
            <person name="Hovde B.T."/>
            <person name="Deodato C.R."/>
            <person name="Hunsperger H.M."/>
            <person name="Ryken S.A."/>
            <person name="Yost W."/>
            <person name="Jha R.K."/>
            <person name="Patterson J."/>
            <person name="Monnat R.J. Jr."/>
            <person name="Barlow S.B."/>
            <person name="Starkenburg S.R."/>
            <person name="Cattolico R.A."/>
        </authorList>
    </citation>
    <scope>NUCLEOTIDE SEQUENCE</scope>
    <source>
        <strain evidence="2">CCMP291</strain>
    </source>
</reference>
<evidence type="ECO:0000313" key="2">
    <source>
        <dbReference type="Proteomes" id="UP000037460"/>
    </source>
</evidence>
<evidence type="ECO:0000313" key="1">
    <source>
        <dbReference type="EMBL" id="KOO22226.1"/>
    </source>
</evidence>